<feature type="transmembrane region" description="Helical" evidence="2">
    <location>
        <begin position="239"/>
        <end position="257"/>
    </location>
</feature>
<gene>
    <name evidence="3" type="ORF">EV44_g5741</name>
</gene>
<feature type="compositionally biased region" description="Polar residues" evidence="1">
    <location>
        <begin position="98"/>
        <end position="110"/>
    </location>
</feature>
<comment type="caution">
    <text evidence="3">The sequence shown here is derived from an EMBL/GenBank/DDBJ whole genome shotgun (WGS) entry which is preliminary data.</text>
</comment>
<dbReference type="EMBL" id="JNVN01003115">
    <property type="protein sequence ID" value="KHJ31216.1"/>
    <property type="molecule type" value="Genomic_DNA"/>
</dbReference>
<keyword evidence="2" id="KW-1133">Transmembrane helix</keyword>
<name>A0A0B1P2S6_UNCNE</name>
<keyword evidence="4" id="KW-1185">Reference proteome</keyword>
<evidence type="ECO:0000256" key="2">
    <source>
        <dbReference type="SAM" id="Phobius"/>
    </source>
</evidence>
<sequence length="285" mass="31493">MLSYLYLFPNRRQFDIVVTDHTSCIRPNDTKFLCRTKTTAASINAKTKLAVKAKILAATSSIAKKRTDVASIAKKTTSIASTNPSLKSTPPPKATVSAIDTSKLSKSQPRSKILNEVGKQAGNSGKIWNRENGKPSKRSLESNSSKTHKPKPQASADSQIKSKVIKPSSESYKKNHNSINSANEKRLPSSPQAGLKVQSPIAQTNFETSFQELEKFQATKNVTKSKPLPPNYKYTKRKVTMAIVALPIVIVTSWVLFERLWLGKERKELVPPGMSQVQESRENKA</sequence>
<organism evidence="3 4">
    <name type="scientific">Uncinula necator</name>
    <name type="common">Grape powdery mildew</name>
    <dbReference type="NCBI Taxonomy" id="52586"/>
    <lineage>
        <taxon>Eukaryota</taxon>
        <taxon>Fungi</taxon>
        <taxon>Dikarya</taxon>
        <taxon>Ascomycota</taxon>
        <taxon>Pezizomycotina</taxon>
        <taxon>Leotiomycetes</taxon>
        <taxon>Erysiphales</taxon>
        <taxon>Erysiphaceae</taxon>
        <taxon>Erysiphe</taxon>
    </lineage>
</organism>
<dbReference type="HOGENOM" id="CLU_977257_0_0_1"/>
<protein>
    <submittedName>
        <fullName evidence="3">Uncharacterized protein</fullName>
    </submittedName>
</protein>
<keyword evidence="2" id="KW-0472">Membrane</keyword>
<evidence type="ECO:0000313" key="4">
    <source>
        <dbReference type="Proteomes" id="UP000030854"/>
    </source>
</evidence>
<dbReference type="AlphaFoldDB" id="A0A0B1P2S6"/>
<dbReference type="STRING" id="52586.A0A0B1P2S6"/>
<keyword evidence="2" id="KW-0812">Transmembrane</keyword>
<feature type="region of interest" description="Disordered" evidence="1">
    <location>
        <begin position="81"/>
        <end position="194"/>
    </location>
</feature>
<reference evidence="3 4" key="1">
    <citation type="journal article" date="2014" name="BMC Genomics">
        <title>Adaptive genomic structural variation in the grape powdery mildew pathogen, Erysiphe necator.</title>
        <authorList>
            <person name="Jones L."/>
            <person name="Riaz S."/>
            <person name="Morales-Cruz A."/>
            <person name="Amrine K.C."/>
            <person name="McGuire B."/>
            <person name="Gubler W.D."/>
            <person name="Walker M.A."/>
            <person name="Cantu D."/>
        </authorList>
    </citation>
    <scope>NUCLEOTIDE SEQUENCE [LARGE SCALE GENOMIC DNA]</scope>
    <source>
        <strain evidence="4">c</strain>
    </source>
</reference>
<dbReference type="Proteomes" id="UP000030854">
    <property type="component" value="Unassembled WGS sequence"/>
</dbReference>
<feature type="compositionally biased region" description="Basic and acidic residues" evidence="1">
    <location>
        <begin position="128"/>
        <end position="140"/>
    </location>
</feature>
<evidence type="ECO:0000313" key="3">
    <source>
        <dbReference type="EMBL" id="KHJ31216.1"/>
    </source>
</evidence>
<proteinExistence type="predicted"/>
<accession>A0A0B1P2S6</accession>
<evidence type="ECO:0000256" key="1">
    <source>
        <dbReference type="SAM" id="MobiDB-lite"/>
    </source>
</evidence>